<dbReference type="InterPro" id="IPR038665">
    <property type="entry name" value="Voltage-dep_anion_channel_sf"/>
</dbReference>
<comment type="caution">
    <text evidence="6">The sequence shown here is derived from an EMBL/GenBank/DDBJ whole genome shotgun (WGS) entry which is preliminary data.</text>
</comment>
<feature type="transmembrane region" description="Helical" evidence="5">
    <location>
        <begin position="267"/>
        <end position="286"/>
    </location>
</feature>
<dbReference type="GO" id="GO:0046583">
    <property type="term" value="F:monoatomic cation efflux transmembrane transporter activity"/>
    <property type="evidence" value="ECO:0007669"/>
    <property type="project" value="TreeGrafter"/>
</dbReference>
<dbReference type="Pfam" id="PF03595">
    <property type="entry name" value="SLAC1"/>
    <property type="match status" value="1"/>
</dbReference>
<dbReference type="PANTHER" id="PTHR37955">
    <property type="entry name" value="TELLURITE RESISTANCE PROTEIN TEHA"/>
    <property type="match status" value="1"/>
</dbReference>
<dbReference type="CDD" id="cd09323">
    <property type="entry name" value="TDT_SLAC1_like"/>
    <property type="match status" value="1"/>
</dbReference>
<keyword evidence="4 5" id="KW-0472">Membrane</keyword>
<evidence type="ECO:0000256" key="1">
    <source>
        <dbReference type="ARBA" id="ARBA00004141"/>
    </source>
</evidence>
<feature type="transmembrane region" description="Helical" evidence="5">
    <location>
        <begin position="242"/>
        <end position="260"/>
    </location>
</feature>
<proteinExistence type="predicted"/>
<evidence type="ECO:0000256" key="4">
    <source>
        <dbReference type="ARBA" id="ARBA00023136"/>
    </source>
</evidence>
<keyword evidence="3 5" id="KW-1133">Transmembrane helix</keyword>
<dbReference type="InterPro" id="IPR052951">
    <property type="entry name" value="Tellurite_res_ion_channel"/>
</dbReference>
<reference evidence="6" key="1">
    <citation type="submission" date="2020-12" db="EMBL/GenBank/DDBJ databases">
        <title>Bacterial taxonomy.</title>
        <authorList>
            <person name="Pan X."/>
        </authorList>
    </citation>
    <scope>NUCLEOTIDE SEQUENCE</scope>
    <source>
        <strain evidence="6">B2012</strain>
    </source>
</reference>
<keyword evidence="7" id="KW-1185">Reference proteome</keyword>
<dbReference type="Gene3D" id="1.50.10.150">
    <property type="entry name" value="Voltage-dependent anion channel"/>
    <property type="match status" value="1"/>
</dbReference>
<feature type="transmembrane region" description="Helical" evidence="5">
    <location>
        <begin position="28"/>
        <end position="49"/>
    </location>
</feature>
<feature type="transmembrane region" description="Helical" evidence="5">
    <location>
        <begin position="115"/>
        <end position="140"/>
    </location>
</feature>
<dbReference type="InterPro" id="IPR004695">
    <property type="entry name" value="SLAC1/Mae1/Ssu1/TehA"/>
</dbReference>
<feature type="transmembrane region" description="Helical" evidence="5">
    <location>
        <begin position="90"/>
        <end position="109"/>
    </location>
</feature>
<dbReference type="Proteomes" id="UP000609531">
    <property type="component" value="Unassembled WGS sequence"/>
</dbReference>
<comment type="subcellular location">
    <subcellularLocation>
        <location evidence="1">Membrane</location>
        <topology evidence="1">Multi-pass membrane protein</topology>
    </subcellularLocation>
</comment>
<dbReference type="EMBL" id="JAEKJA010000007">
    <property type="protein sequence ID" value="MBJ3775886.1"/>
    <property type="molecule type" value="Genomic_DNA"/>
</dbReference>
<evidence type="ECO:0000256" key="5">
    <source>
        <dbReference type="SAM" id="Phobius"/>
    </source>
</evidence>
<gene>
    <name evidence="6" type="ORF">JCR33_09325</name>
</gene>
<feature type="transmembrane region" description="Helical" evidence="5">
    <location>
        <begin position="298"/>
        <end position="318"/>
    </location>
</feature>
<evidence type="ECO:0000256" key="3">
    <source>
        <dbReference type="ARBA" id="ARBA00022989"/>
    </source>
</evidence>
<protein>
    <submittedName>
        <fullName evidence="6">SLAC1 anion channel family protein</fullName>
    </submittedName>
</protein>
<dbReference type="AlphaFoldDB" id="A0A934MHB6"/>
<dbReference type="GO" id="GO:0005886">
    <property type="term" value="C:plasma membrane"/>
    <property type="evidence" value="ECO:0007669"/>
    <property type="project" value="TreeGrafter"/>
</dbReference>
<evidence type="ECO:0000313" key="7">
    <source>
        <dbReference type="Proteomes" id="UP000609531"/>
    </source>
</evidence>
<sequence>MVPRQKEALAVTTPAALETSSRIEHFPIGYFGMSMGLFGFALALRAAGFPVASHVGMWVGLAAFVVLAAMLILKATLYTSALVAEWHHPVRIAFFPATTISLLLFAALIHHDAPGIATVVWIVGAVGQGVLTVVVVSAWISHRAFGPGHLSPAWFIPAVGNVVVPLAGAPLGYEEACWYFFAVGIVFWLVLLTIIFNRLIFHDPIPERLRPTLVILIAPPAVAFVSWIQLHSGALDDTARVLINAGYFFTAVVLVQLPSLLRLPFSLPFWALSFPLAAITVASFRFADLTGSAVHKTFGYVLLIVLAIAIVGLLLRTIRAVWAGEICRPE</sequence>
<evidence type="ECO:0000256" key="2">
    <source>
        <dbReference type="ARBA" id="ARBA00022692"/>
    </source>
</evidence>
<name>A0A934MHB6_9HYPH</name>
<dbReference type="PANTHER" id="PTHR37955:SF1">
    <property type="entry name" value="DEP DOMAIN-CONTAINING PROTEIN"/>
    <property type="match status" value="1"/>
</dbReference>
<feature type="transmembrane region" description="Helical" evidence="5">
    <location>
        <begin position="152"/>
        <end position="173"/>
    </location>
</feature>
<accession>A0A934MHB6</accession>
<feature type="transmembrane region" description="Helical" evidence="5">
    <location>
        <begin position="179"/>
        <end position="201"/>
    </location>
</feature>
<feature type="transmembrane region" description="Helical" evidence="5">
    <location>
        <begin position="213"/>
        <end position="230"/>
    </location>
</feature>
<keyword evidence="2 5" id="KW-0812">Transmembrane</keyword>
<organism evidence="6 7">
    <name type="scientific">Acuticoccus mangrovi</name>
    <dbReference type="NCBI Taxonomy" id="2796142"/>
    <lineage>
        <taxon>Bacteria</taxon>
        <taxon>Pseudomonadati</taxon>
        <taxon>Pseudomonadota</taxon>
        <taxon>Alphaproteobacteria</taxon>
        <taxon>Hyphomicrobiales</taxon>
        <taxon>Amorphaceae</taxon>
        <taxon>Acuticoccus</taxon>
    </lineage>
</organism>
<evidence type="ECO:0000313" key="6">
    <source>
        <dbReference type="EMBL" id="MBJ3775886.1"/>
    </source>
</evidence>
<feature type="transmembrane region" description="Helical" evidence="5">
    <location>
        <begin position="55"/>
        <end position="78"/>
    </location>
</feature>